<gene>
    <name evidence="2" type="ORF">AFUS01_LOCUS6879</name>
</gene>
<proteinExistence type="predicted"/>
<sequence>MYQPCGKDFYWPDRNSVERQSILSPAIPFPALTDDEVLRRGCEAQISRDYGRKNNGPNVKIPARAYLEIRDHASQAVNWKTRHDTLIYENVGLRYKIRRMESAGKALPHDNLVNADNYESDALTSMPEEACPSIVEHVQDIVRDHTFAEVPETFDSIYSHPAEPEARSNDVEDDADEYEARASYDNFVAAKKAKRLEFRASKEGKKFRRMKNRAKKARQNLPN</sequence>
<organism evidence="2 3">
    <name type="scientific">Allacma fusca</name>
    <dbReference type="NCBI Taxonomy" id="39272"/>
    <lineage>
        <taxon>Eukaryota</taxon>
        <taxon>Metazoa</taxon>
        <taxon>Ecdysozoa</taxon>
        <taxon>Arthropoda</taxon>
        <taxon>Hexapoda</taxon>
        <taxon>Collembola</taxon>
        <taxon>Symphypleona</taxon>
        <taxon>Sminthuridae</taxon>
        <taxon>Allacma</taxon>
    </lineage>
</organism>
<keyword evidence="3" id="KW-1185">Reference proteome</keyword>
<accession>A0A8J2NWR5</accession>
<comment type="caution">
    <text evidence="2">The sequence shown here is derived from an EMBL/GenBank/DDBJ whole genome shotgun (WGS) entry which is preliminary data.</text>
</comment>
<evidence type="ECO:0000256" key="1">
    <source>
        <dbReference type="SAM" id="MobiDB-lite"/>
    </source>
</evidence>
<dbReference type="EMBL" id="CAJVCH010045693">
    <property type="protein sequence ID" value="CAG7717420.1"/>
    <property type="molecule type" value="Genomic_DNA"/>
</dbReference>
<dbReference type="AlphaFoldDB" id="A0A8J2NWR5"/>
<evidence type="ECO:0000313" key="3">
    <source>
        <dbReference type="Proteomes" id="UP000708208"/>
    </source>
</evidence>
<feature type="region of interest" description="Disordered" evidence="1">
    <location>
        <begin position="201"/>
        <end position="223"/>
    </location>
</feature>
<feature type="compositionally biased region" description="Basic residues" evidence="1">
    <location>
        <begin position="205"/>
        <end position="223"/>
    </location>
</feature>
<dbReference type="Proteomes" id="UP000708208">
    <property type="component" value="Unassembled WGS sequence"/>
</dbReference>
<reference evidence="2" key="1">
    <citation type="submission" date="2021-06" db="EMBL/GenBank/DDBJ databases">
        <authorList>
            <person name="Hodson N. C."/>
            <person name="Mongue J. A."/>
            <person name="Jaron S. K."/>
        </authorList>
    </citation>
    <scope>NUCLEOTIDE SEQUENCE</scope>
</reference>
<name>A0A8J2NWR5_9HEXA</name>
<protein>
    <submittedName>
        <fullName evidence="2">Uncharacterized protein</fullName>
    </submittedName>
</protein>
<evidence type="ECO:0000313" key="2">
    <source>
        <dbReference type="EMBL" id="CAG7717420.1"/>
    </source>
</evidence>